<comment type="caution">
    <text evidence="10">The sequence shown here is derived from an EMBL/GenBank/DDBJ whole genome shotgun (WGS) entry which is preliminary data.</text>
</comment>
<evidence type="ECO:0000259" key="9">
    <source>
        <dbReference type="PROSITE" id="PS51203"/>
    </source>
</evidence>
<dbReference type="Pfam" id="PF04969">
    <property type="entry name" value="CS"/>
    <property type="match status" value="1"/>
</dbReference>
<dbReference type="Proteomes" id="UP000195521">
    <property type="component" value="Unassembled WGS sequence"/>
</dbReference>
<sequence>MDTDIVINEKFDFIMLNIAKECGDINSLMNHFFSFLLRKTDFITNSKNIEQCEDIVLKTLRKYYKRKEEYLIKLKKEYEKMDEEKKKIQEREYNYNINNKKDHINEKKKNANLKLNNNMKNGVTMSGGDETSNQKRVVEIDEDGKMGEEELAIQKLPNGKGYSRQEGSEKKNISDKNTTKDKTKNKGKGKNEKISEKSDKSNDDDGDDEDDDNEEPPKGNGGVTEKYTWTQTINSLDMYINLDEKVKTKDIKLDITYKKLFVKVKNEVIIDGEFHKHIKPEDSIWTLEDNRIIHVCIEKLNGMEWWSTVIKGDEEIDVKKIVPENSRMEDLDAETRSVVEKMLYDQRQKAMNLPTSDEQKKYEIFEKFKKMHPEMDFSKANINYGNSSSNSMFFGR</sequence>
<feature type="region of interest" description="Disordered" evidence="8">
    <location>
        <begin position="140"/>
        <end position="226"/>
    </location>
</feature>
<dbReference type="PANTHER" id="PTHR12356:SF3">
    <property type="entry name" value="NUCLEAR MIGRATION PROTEIN NUDC"/>
    <property type="match status" value="1"/>
</dbReference>
<evidence type="ECO:0000313" key="11">
    <source>
        <dbReference type="Proteomes" id="UP000195521"/>
    </source>
</evidence>
<dbReference type="Gene3D" id="2.60.40.790">
    <property type="match status" value="1"/>
</dbReference>
<feature type="compositionally biased region" description="Basic and acidic residues" evidence="8">
    <location>
        <begin position="166"/>
        <end position="203"/>
    </location>
</feature>
<evidence type="ECO:0000313" key="10">
    <source>
        <dbReference type="EMBL" id="GAW82200.1"/>
    </source>
</evidence>
<feature type="coiled-coil region" evidence="7">
    <location>
        <begin position="64"/>
        <end position="91"/>
    </location>
</feature>
<evidence type="ECO:0000256" key="3">
    <source>
        <dbReference type="ARBA" id="ARBA00017641"/>
    </source>
</evidence>
<keyword evidence="4" id="KW-0963">Cytoplasm</keyword>
<dbReference type="SUPFAM" id="SSF49764">
    <property type="entry name" value="HSP20-like chaperones"/>
    <property type="match status" value="1"/>
</dbReference>
<reference evidence="11" key="1">
    <citation type="submission" date="2017-04" db="EMBL/GenBank/DDBJ databases">
        <title>Plasmodium gonderi genome.</title>
        <authorList>
            <person name="Arisue N."/>
            <person name="Honma H."/>
            <person name="Kawai S."/>
            <person name="Tougan T."/>
            <person name="Tanabe K."/>
            <person name="Horii T."/>
        </authorList>
    </citation>
    <scope>NUCLEOTIDE SEQUENCE [LARGE SCALE GENOMIC DNA]</scope>
    <source>
        <strain evidence="11">ATCC 30045</strain>
    </source>
</reference>
<dbReference type="AlphaFoldDB" id="A0A1Y1JIZ4"/>
<protein>
    <recommendedName>
        <fullName evidence="3">Nuclear migration protein nudC</fullName>
    </recommendedName>
    <alternativeName>
        <fullName evidence="6">Nuclear distribution protein C homolog</fullName>
    </alternativeName>
</protein>
<dbReference type="InterPro" id="IPR037898">
    <property type="entry name" value="NudC_fam"/>
</dbReference>
<proteinExistence type="inferred from homology"/>
<dbReference type="GO" id="GO:0005737">
    <property type="term" value="C:cytoplasm"/>
    <property type="evidence" value="ECO:0007669"/>
    <property type="project" value="UniProtKB-SubCell"/>
</dbReference>
<keyword evidence="5" id="KW-0597">Phosphoprotein</keyword>
<evidence type="ECO:0000256" key="1">
    <source>
        <dbReference type="ARBA" id="ARBA00004496"/>
    </source>
</evidence>
<name>A0A1Y1JIZ4_PLAGO</name>
<dbReference type="EMBL" id="BDQF01000013">
    <property type="protein sequence ID" value="GAW82200.1"/>
    <property type="molecule type" value="Genomic_DNA"/>
</dbReference>
<evidence type="ECO:0000256" key="8">
    <source>
        <dbReference type="SAM" id="MobiDB-lite"/>
    </source>
</evidence>
<comment type="similarity">
    <text evidence="2">Belongs to the nudC family.</text>
</comment>
<evidence type="ECO:0000256" key="4">
    <source>
        <dbReference type="ARBA" id="ARBA00022490"/>
    </source>
</evidence>
<evidence type="ECO:0000256" key="6">
    <source>
        <dbReference type="ARBA" id="ARBA00030427"/>
    </source>
</evidence>
<dbReference type="PANTHER" id="PTHR12356">
    <property type="entry name" value="NUCLEAR MOVEMENT PROTEIN NUDC"/>
    <property type="match status" value="1"/>
</dbReference>
<feature type="compositionally biased region" description="Acidic residues" evidence="8">
    <location>
        <begin position="204"/>
        <end position="214"/>
    </location>
</feature>
<dbReference type="GO" id="GO:0006457">
    <property type="term" value="P:protein folding"/>
    <property type="evidence" value="ECO:0007669"/>
    <property type="project" value="TreeGrafter"/>
</dbReference>
<dbReference type="InterPro" id="IPR007052">
    <property type="entry name" value="CS_dom"/>
</dbReference>
<keyword evidence="11" id="KW-1185">Reference proteome</keyword>
<comment type="subcellular location">
    <subcellularLocation>
        <location evidence="1">Cytoplasm</location>
    </subcellularLocation>
</comment>
<organism evidence="10 11">
    <name type="scientific">Plasmodium gonderi</name>
    <dbReference type="NCBI Taxonomy" id="77519"/>
    <lineage>
        <taxon>Eukaryota</taxon>
        <taxon>Sar</taxon>
        <taxon>Alveolata</taxon>
        <taxon>Apicomplexa</taxon>
        <taxon>Aconoidasida</taxon>
        <taxon>Haemosporida</taxon>
        <taxon>Plasmodiidae</taxon>
        <taxon>Plasmodium</taxon>
        <taxon>Plasmodium (Plasmodium)</taxon>
    </lineage>
</organism>
<evidence type="ECO:0000256" key="7">
    <source>
        <dbReference type="SAM" id="Coils"/>
    </source>
</evidence>
<dbReference type="RefSeq" id="XP_028544789.1">
    <property type="nucleotide sequence ID" value="XM_028688988.1"/>
</dbReference>
<dbReference type="CDD" id="cd06467">
    <property type="entry name" value="p23_NUDC_like"/>
    <property type="match status" value="1"/>
</dbReference>
<evidence type="ECO:0000256" key="2">
    <source>
        <dbReference type="ARBA" id="ARBA00010513"/>
    </source>
</evidence>
<dbReference type="InterPro" id="IPR025934">
    <property type="entry name" value="NudC_N_dom"/>
</dbReference>
<keyword evidence="7" id="KW-0175">Coiled coil</keyword>
<dbReference type="GeneID" id="39748937"/>
<accession>A0A1Y1JIZ4</accession>
<feature type="domain" description="CS" evidence="9">
    <location>
        <begin position="222"/>
        <end position="310"/>
    </location>
</feature>
<dbReference type="OrthoDB" id="416217at2759"/>
<dbReference type="InterPro" id="IPR008978">
    <property type="entry name" value="HSP20-like_chaperone"/>
</dbReference>
<gene>
    <name evidence="10" type="ORF">PGO_121970</name>
</gene>
<evidence type="ECO:0000256" key="5">
    <source>
        <dbReference type="ARBA" id="ARBA00022553"/>
    </source>
</evidence>
<dbReference type="PROSITE" id="PS51203">
    <property type="entry name" value="CS"/>
    <property type="match status" value="1"/>
</dbReference>
<dbReference type="Pfam" id="PF14050">
    <property type="entry name" value="Nudc_N"/>
    <property type="match status" value="1"/>
</dbReference>
<dbReference type="GO" id="GO:0051082">
    <property type="term" value="F:unfolded protein binding"/>
    <property type="evidence" value="ECO:0007669"/>
    <property type="project" value="TreeGrafter"/>
</dbReference>
<dbReference type="FunFam" id="2.60.40.790:FF:000001">
    <property type="entry name" value="Nuclear migration protein nudC"/>
    <property type="match status" value="1"/>
</dbReference>
<dbReference type="OMA" id="REYNYNI"/>